<evidence type="ECO:0000313" key="3">
    <source>
        <dbReference type="Proteomes" id="UP000067448"/>
    </source>
</evidence>
<reference evidence="3" key="1">
    <citation type="submission" date="2015-11" db="EMBL/GenBank/DDBJ databases">
        <authorList>
            <consortium name="Cross-ministerial Strategic Innovation Promotion Program (SIP) consortium"/>
            <person name="Tomihama T."/>
            <person name="Ikenaga M."/>
            <person name="Sakai M."/>
            <person name="Okubo T."/>
            <person name="Ikeda S."/>
        </authorList>
    </citation>
    <scope>NUCLEOTIDE SEQUENCE [LARGE SCALE GENOMIC DNA]</scope>
    <source>
        <strain evidence="3">S58</strain>
    </source>
</reference>
<feature type="domain" description="Protein NO VEIN C-terminal" evidence="1">
    <location>
        <begin position="12"/>
        <end position="71"/>
    </location>
</feature>
<dbReference type="RefSeq" id="WP_059085079.1">
    <property type="nucleotide sequence ID" value="NZ_BCMM01000087.1"/>
</dbReference>
<dbReference type="EMBL" id="BCMM01000087">
    <property type="protein sequence ID" value="GAQ68188.1"/>
    <property type="molecule type" value="Genomic_DNA"/>
</dbReference>
<sequence length="105" mass="11907">MHRLAGAQPGDDRLGYDFLIHDGDATYLYEVKASIGNSGEFDLGASEVRRASHLKLDETYFIVYVSHVFDRSRRAITVLPNPFAEPELAGYQLISTQMRLRFNLD</sequence>
<comment type="caution">
    <text evidence="2">The sequence shown here is derived from an EMBL/GenBank/DDBJ whole genome shotgun (WGS) entry which is preliminary data.</text>
</comment>
<proteinExistence type="predicted"/>
<organism evidence="2 3">
    <name type="scientific">Streptomyces scabiei</name>
    <dbReference type="NCBI Taxonomy" id="1930"/>
    <lineage>
        <taxon>Bacteria</taxon>
        <taxon>Bacillati</taxon>
        <taxon>Actinomycetota</taxon>
        <taxon>Actinomycetes</taxon>
        <taxon>Kitasatosporales</taxon>
        <taxon>Streptomycetaceae</taxon>
        <taxon>Streptomyces</taxon>
    </lineage>
</organism>
<dbReference type="OrthoDB" id="9776021at2"/>
<dbReference type="Pfam" id="PF13020">
    <property type="entry name" value="NOV_C"/>
    <property type="match status" value="1"/>
</dbReference>
<evidence type="ECO:0000259" key="1">
    <source>
        <dbReference type="Pfam" id="PF13020"/>
    </source>
</evidence>
<dbReference type="Proteomes" id="UP000067448">
    <property type="component" value="Unassembled WGS sequence"/>
</dbReference>
<dbReference type="AlphaFoldDB" id="A0A100JYT5"/>
<reference evidence="2 3" key="2">
    <citation type="journal article" date="2016" name="Genome Announc.">
        <title>Draft Genome Sequences of Streptomyces scabiei S58, Streptomyces turgidiscabies T45, and Streptomyces acidiscabies a10, the Pathogens of Potato Common Scab, Isolated in Japan.</title>
        <authorList>
            <person name="Tomihama T."/>
            <person name="Nishi Y."/>
            <person name="Sakai M."/>
            <person name="Ikenaga M."/>
            <person name="Okubo T."/>
            <person name="Ikeda S."/>
        </authorList>
    </citation>
    <scope>NUCLEOTIDE SEQUENCE [LARGE SCALE GENOMIC DNA]</scope>
    <source>
        <strain evidence="2 3">S58</strain>
    </source>
</reference>
<protein>
    <recommendedName>
        <fullName evidence="1">Protein NO VEIN C-terminal domain-containing protein</fullName>
    </recommendedName>
</protein>
<gene>
    <name evidence="2" type="ORF">SsS58_08647</name>
</gene>
<reference evidence="3" key="3">
    <citation type="submission" date="2016-02" db="EMBL/GenBank/DDBJ databases">
        <title>Draft genome of pathogenic Streptomyces sp. in Japan.</title>
        <authorList>
            <person name="Tomihama T."/>
            <person name="Ikenaga M."/>
            <person name="Sakai M."/>
            <person name="Okubo T."/>
            <person name="Ikeda S."/>
        </authorList>
    </citation>
    <scope>NUCLEOTIDE SEQUENCE [LARGE SCALE GENOMIC DNA]</scope>
    <source>
        <strain evidence="3">S58</strain>
    </source>
</reference>
<accession>A0A100JYT5</accession>
<evidence type="ECO:0000313" key="2">
    <source>
        <dbReference type="EMBL" id="GAQ68188.1"/>
    </source>
</evidence>
<dbReference type="InterPro" id="IPR024975">
    <property type="entry name" value="NOV_C"/>
</dbReference>
<name>A0A100JYT5_STRSC</name>